<dbReference type="RefSeq" id="WP_132937673.1">
    <property type="nucleotide sequence ID" value="NZ_CP119676.1"/>
</dbReference>
<dbReference type="SUPFAM" id="SSF46785">
    <property type="entry name" value="Winged helix' DNA-binding domain"/>
    <property type="match status" value="1"/>
</dbReference>
<feature type="domain" description="HTH arsR-type" evidence="1">
    <location>
        <begin position="1"/>
        <end position="90"/>
    </location>
</feature>
<dbReference type="PROSITE" id="PS50987">
    <property type="entry name" value="HTH_ARSR_2"/>
    <property type="match status" value="1"/>
</dbReference>
<keyword evidence="3" id="KW-1185">Reference proteome</keyword>
<comment type="caution">
    <text evidence="2">The sequence shown here is derived from an EMBL/GenBank/DDBJ whole genome shotgun (WGS) entry which is preliminary data.</text>
</comment>
<dbReference type="PRINTS" id="PR00778">
    <property type="entry name" value="HTHARSR"/>
</dbReference>
<dbReference type="Proteomes" id="UP000295304">
    <property type="component" value="Unassembled WGS sequence"/>
</dbReference>
<dbReference type="InterPro" id="IPR050508">
    <property type="entry name" value="Methyltransf_Superfamily"/>
</dbReference>
<gene>
    <name evidence="2" type="ORF">EDD55_101272</name>
</gene>
<evidence type="ECO:0000313" key="3">
    <source>
        <dbReference type="Proteomes" id="UP000295304"/>
    </source>
</evidence>
<dbReference type="EMBL" id="SLZW01000001">
    <property type="protein sequence ID" value="TCS64941.1"/>
    <property type="molecule type" value="Genomic_DNA"/>
</dbReference>
<reference evidence="2 3" key="1">
    <citation type="submission" date="2019-03" db="EMBL/GenBank/DDBJ databases">
        <title>Genomic Encyclopedia of Type Strains, Phase IV (KMG-IV): sequencing the most valuable type-strain genomes for metagenomic binning, comparative biology and taxonomic classification.</title>
        <authorList>
            <person name="Goeker M."/>
        </authorList>
    </citation>
    <scope>NUCLEOTIDE SEQUENCE [LARGE SCALE GENOMIC DNA]</scope>
    <source>
        <strain evidence="2 3">DSM 101688</strain>
    </source>
</reference>
<dbReference type="OrthoDB" id="9789575at2"/>
<dbReference type="InterPro" id="IPR029063">
    <property type="entry name" value="SAM-dependent_MTases_sf"/>
</dbReference>
<dbReference type="GO" id="GO:0003700">
    <property type="term" value="F:DNA-binding transcription factor activity"/>
    <property type="evidence" value="ECO:0007669"/>
    <property type="project" value="InterPro"/>
</dbReference>
<dbReference type="Gene3D" id="3.40.50.150">
    <property type="entry name" value="Vaccinia Virus protein VP39"/>
    <property type="match status" value="1"/>
</dbReference>
<sequence length="323" mass="36005">MNTLLMVLRAAADETRLRLLNLFARGEWTVSEVVRVLGQSQPRVSRHLKILTDSGLLERYREGSWVFHRLTMRGSGRRAATALLDLLSEDDPVVTRDLEQLDLIIAQRRRDAAEYFGRAAASWDEVRSLHLDEILVERAIMDTLTPSGIDDFLDIGTGTGRMVELYAPRVTHALGVDQSHEMLSLARANLERAGLTNAHVRQADAYQLPFESASFDGVCIHQVLHFLDHPSRAVTEAGRVLRAGGRLLVVDFAPHQYEHLRENHAHRRLGFSDDEVTAWVDAGGLKMDKTLKLTGGALTVGLWLAVKPQRRADVDNRAASAPS</sequence>
<dbReference type="CDD" id="cd00090">
    <property type="entry name" value="HTH_ARSR"/>
    <property type="match status" value="1"/>
</dbReference>
<dbReference type="InterPro" id="IPR001845">
    <property type="entry name" value="HTH_ArsR_DNA-bd_dom"/>
</dbReference>
<dbReference type="InterPro" id="IPR013216">
    <property type="entry name" value="Methyltransf_11"/>
</dbReference>
<proteinExistence type="predicted"/>
<organism evidence="2 3">
    <name type="scientific">Varunaivibrio sulfuroxidans</name>
    <dbReference type="NCBI Taxonomy" id="1773489"/>
    <lineage>
        <taxon>Bacteria</taxon>
        <taxon>Pseudomonadati</taxon>
        <taxon>Pseudomonadota</taxon>
        <taxon>Alphaproteobacteria</taxon>
        <taxon>Rhodospirillales</taxon>
        <taxon>Magnetovibrionaceae</taxon>
        <taxon>Varunaivibrio</taxon>
    </lineage>
</organism>
<dbReference type="CDD" id="cd02440">
    <property type="entry name" value="AdoMet_MTases"/>
    <property type="match status" value="1"/>
</dbReference>
<dbReference type="GO" id="GO:0008757">
    <property type="term" value="F:S-adenosylmethionine-dependent methyltransferase activity"/>
    <property type="evidence" value="ECO:0007669"/>
    <property type="project" value="InterPro"/>
</dbReference>
<name>A0A4V2UP84_9PROT</name>
<protein>
    <submittedName>
        <fullName evidence="2">ArsR family transcriptional regulator</fullName>
    </submittedName>
</protein>
<dbReference type="PANTHER" id="PTHR42912:SF93">
    <property type="entry name" value="N6-ADENOSINE-METHYLTRANSFERASE TMT1A"/>
    <property type="match status" value="1"/>
</dbReference>
<dbReference type="SUPFAM" id="SSF53335">
    <property type="entry name" value="S-adenosyl-L-methionine-dependent methyltransferases"/>
    <property type="match status" value="1"/>
</dbReference>
<accession>A0A4V2UP84</accession>
<dbReference type="InterPro" id="IPR011991">
    <property type="entry name" value="ArsR-like_HTH"/>
</dbReference>
<dbReference type="Pfam" id="PF01022">
    <property type="entry name" value="HTH_5"/>
    <property type="match status" value="1"/>
</dbReference>
<evidence type="ECO:0000259" key="1">
    <source>
        <dbReference type="PROSITE" id="PS50987"/>
    </source>
</evidence>
<dbReference type="Pfam" id="PF08241">
    <property type="entry name" value="Methyltransf_11"/>
    <property type="match status" value="1"/>
</dbReference>
<dbReference type="SMART" id="SM00418">
    <property type="entry name" value="HTH_ARSR"/>
    <property type="match status" value="1"/>
</dbReference>
<dbReference type="PANTHER" id="PTHR42912">
    <property type="entry name" value="METHYLTRANSFERASE"/>
    <property type="match status" value="1"/>
</dbReference>
<dbReference type="InterPro" id="IPR036390">
    <property type="entry name" value="WH_DNA-bd_sf"/>
</dbReference>
<dbReference type="Gene3D" id="1.10.10.10">
    <property type="entry name" value="Winged helix-like DNA-binding domain superfamily/Winged helix DNA-binding domain"/>
    <property type="match status" value="1"/>
</dbReference>
<evidence type="ECO:0000313" key="2">
    <source>
        <dbReference type="EMBL" id="TCS64941.1"/>
    </source>
</evidence>
<dbReference type="NCBIfam" id="NF033788">
    <property type="entry name" value="HTH_metalloreg"/>
    <property type="match status" value="1"/>
</dbReference>
<dbReference type="AlphaFoldDB" id="A0A4V2UP84"/>
<dbReference type="InterPro" id="IPR036388">
    <property type="entry name" value="WH-like_DNA-bd_sf"/>
</dbReference>